<dbReference type="Gene3D" id="1.10.287.110">
    <property type="entry name" value="DnaJ domain"/>
    <property type="match status" value="1"/>
</dbReference>
<organism evidence="15 16">
    <name type="scientific">Cladorrhinum samala</name>
    <dbReference type="NCBI Taxonomy" id="585594"/>
    <lineage>
        <taxon>Eukaryota</taxon>
        <taxon>Fungi</taxon>
        <taxon>Dikarya</taxon>
        <taxon>Ascomycota</taxon>
        <taxon>Pezizomycotina</taxon>
        <taxon>Sordariomycetes</taxon>
        <taxon>Sordariomycetidae</taxon>
        <taxon>Sordariales</taxon>
        <taxon>Podosporaceae</taxon>
        <taxon>Cladorrhinum</taxon>
    </lineage>
</organism>
<dbReference type="GO" id="GO:0046872">
    <property type="term" value="F:metal ion binding"/>
    <property type="evidence" value="ECO:0007669"/>
    <property type="project" value="UniProtKB-KW"/>
</dbReference>
<reference evidence="15" key="1">
    <citation type="journal article" date="2023" name="Mol. Phylogenet. Evol.">
        <title>Genome-scale phylogeny and comparative genomics of the fungal order Sordariales.</title>
        <authorList>
            <person name="Hensen N."/>
            <person name="Bonometti L."/>
            <person name="Westerberg I."/>
            <person name="Brannstrom I.O."/>
            <person name="Guillou S."/>
            <person name="Cros-Aarteil S."/>
            <person name="Calhoun S."/>
            <person name="Haridas S."/>
            <person name="Kuo A."/>
            <person name="Mondo S."/>
            <person name="Pangilinan J."/>
            <person name="Riley R."/>
            <person name="LaButti K."/>
            <person name="Andreopoulos B."/>
            <person name="Lipzen A."/>
            <person name="Chen C."/>
            <person name="Yan M."/>
            <person name="Daum C."/>
            <person name="Ng V."/>
            <person name="Clum A."/>
            <person name="Steindorff A."/>
            <person name="Ohm R.A."/>
            <person name="Martin F."/>
            <person name="Silar P."/>
            <person name="Natvig D.O."/>
            <person name="Lalanne C."/>
            <person name="Gautier V."/>
            <person name="Ament-Velasquez S.L."/>
            <person name="Kruys A."/>
            <person name="Hutchinson M.I."/>
            <person name="Powell A.J."/>
            <person name="Barry K."/>
            <person name="Miller A.N."/>
            <person name="Grigoriev I.V."/>
            <person name="Debuchy R."/>
            <person name="Gladieux P."/>
            <person name="Hiltunen Thoren M."/>
            <person name="Johannesson H."/>
        </authorList>
    </citation>
    <scope>NUCLEOTIDE SEQUENCE</scope>
    <source>
        <strain evidence="15">PSN324</strain>
    </source>
</reference>
<keyword evidence="9" id="KW-0862">Zinc</keyword>
<evidence type="ECO:0000313" key="15">
    <source>
        <dbReference type="EMBL" id="KAK4456547.1"/>
    </source>
</evidence>
<comment type="subcellular location">
    <subcellularLocation>
        <location evidence="3">Cytoplasm</location>
    </subcellularLocation>
    <subcellularLocation>
        <location evidence="2">Nucleus</location>
    </subcellularLocation>
</comment>
<evidence type="ECO:0000256" key="3">
    <source>
        <dbReference type="ARBA" id="ARBA00004496"/>
    </source>
</evidence>
<evidence type="ECO:0000256" key="1">
    <source>
        <dbReference type="ARBA" id="ARBA00003474"/>
    </source>
</evidence>
<keyword evidence="11" id="KW-0539">Nucleus</keyword>
<gene>
    <name evidence="15" type="ORF">QBC42DRAFT_214660</name>
</gene>
<dbReference type="PROSITE" id="PS51074">
    <property type="entry name" value="DPH_MB"/>
    <property type="match status" value="1"/>
</dbReference>
<dbReference type="Pfam" id="PF00226">
    <property type="entry name" value="DnaJ"/>
    <property type="match status" value="1"/>
</dbReference>
<dbReference type="SUPFAM" id="SSF144217">
    <property type="entry name" value="CSL zinc finger"/>
    <property type="match status" value="1"/>
</dbReference>
<keyword evidence="16" id="KW-1185">Reference proteome</keyword>
<comment type="pathway">
    <text evidence="4">Protein modification; peptidyl-diphthamide biosynthesis.</text>
</comment>
<comment type="similarity">
    <text evidence="5">Belongs to the DPH4 family.</text>
</comment>
<reference evidence="15" key="2">
    <citation type="submission" date="2023-06" db="EMBL/GenBank/DDBJ databases">
        <authorList>
            <consortium name="Lawrence Berkeley National Laboratory"/>
            <person name="Mondo S.J."/>
            <person name="Hensen N."/>
            <person name="Bonometti L."/>
            <person name="Westerberg I."/>
            <person name="Brannstrom I.O."/>
            <person name="Guillou S."/>
            <person name="Cros-Aarteil S."/>
            <person name="Calhoun S."/>
            <person name="Haridas S."/>
            <person name="Kuo A."/>
            <person name="Pangilinan J."/>
            <person name="Riley R."/>
            <person name="Labutti K."/>
            <person name="Andreopoulos B."/>
            <person name="Lipzen A."/>
            <person name="Chen C."/>
            <person name="Yanf M."/>
            <person name="Daum C."/>
            <person name="Ng V."/>
            <person name="Clum A."/>
            <person name="Steindorff A."/>
            <person name="Ohm R."/>
            <person name="Martin F."/>
            <person name="Silar P."/>
            <person name="Natvig D."/>
            <person name="Lalanne C."/>
            <person name="Gautier V."/>
            <person name="Ament-Velasquez S.L."/>
            <person name="Kruys A."/>
            <person name="Hutchinson M.I."/>
            <person name="Powell A.J."/>
            <person name="Barry K."/>
            <person name="Miller A.N."/>
            <person name="Grigoriev I.V."/>
            <person name="Debuchy R."/>
            <person name="Gladieux P."/>
            <person name="Thoren M.H."/>
            <person name="Johannesson H."/>
        </authorList>
    </citation>
    <scope>NUCLEOTIDE SEQUENCE</scope>
    <source>
        <strain evidence="15">PSN324</strain>
    </source>
</reference>
<sequence>MTTPTHYQILSLPQTPEDLAPAALKKAYRRALLSHHPDKSSSSPSAPLYTIDQISLAYATLSSPSLKPLYDRSLLSAQRSSASSQPKFQTGIEVIDLDDLEFDEQANRWFRSCRCGNDRGYLFGEEDLEDAADLGELMVGCADCSLWLRVMFGVVEEEEDEAETQGNDSQAENQSVQVGNGVGKGGELKEREEKEEERS</sequence>
<dbReference type="InterPro" id="IPR007872">
    <property type="entry name" value="DPH_MB_dom"/>
</dbReference>
<comment type="function">
    <text evidence="1">Required for the first step of diphthamide biosynthesis, the transfer of 3-amino-3-carboxypropyl from S-adenosyl-L-methionine to a histidine residue. Diphthamide is a post-translational modification of histidine which occurs in elongation factor 2.</text>
</comment>
<evidence type="ECO:0000256" key="7">
    <source>
        <dbReference type="ARBA" id="ARBA00022490"/>
    </source>
</evidence>
<protein>
    <recommendedName>
        <fullName evidence="6">Diphthamide biosynthesis protein 4</fullName>
    </recommendedName>
</protein>
<feature type="domain" description="DPH-type MB" evidence="14">
    <location>
        <begin position="91"/>
        <end position="153"/>
    </location>
</feature>
<evidence type="ECO:0000313" key="16">
    <source>
        <dbReference type="Proteomes" id="UP001321749"/>
    </source>
</evidence>
<feature type="region of interest" description="Disordered" evidence="12">
    <location>
        <begin position="158"/>
        <end position="199"/>
    </location>
</feature>
<evidence type="ECO:0000256" key="4">
    <source>
        <dbReference type="ARBA" id="ARBA00005156"/>
    </source>
</evidence>
<evidence type="ECO:0000256" key="8">
    <source>
        <dbReference type="ARBA" id="ARBA00022723"/>
    </source>
</evidence>
<feature type="compositionally biased region" description="Basic and acidic residues" evidence="12">
    <location>
        <begin position="186"/>
        <end position="199"/>
    </location>
</feature>
<dbReference type="Pfam" id="PF05207">
    <property type="entry name" value="Zn_ribbon_CSL"/>
    <property type="match status" value="1"/>
</dbReference>
<evidence type="ECO:0000256" key="6">
    <source>
        <dbReference type="ARBA" id="ARBA00021797"/>
    </source>
</evidence>
<feature type="domain" description="J" evidence="13">
    <location>
        <begin position="5"/>
        <end position="74"/>
    </location>
</feature>
<dbReference type="GO" id="GO:0005737">
    <property type="term" value="C:cytoplasm"/>
    <property type="evidence" value="ECO:0007669"/>
    <property type="project" value="UniProtKB-SubCell"/>
</dbReference>
<keyword evidence="7" id="KW-0963">Cytoplasm</keyword>
<evidence type="ECO:0000256" key="10">
    <source>
        <dbReference type="ARBA" id="ARBA00023004"/>
    </source>
</evidence>
<accession>A0AAV9HAG4</accession>
<dbReference type="Proteomes" id="UP001321749">
    <property type="component" value="Unassembled WGS sequence"/>
</dbReference>
<dbReference type="SUPFAM" id="SSF46565">
    <property type="entry name" value="Chaperone J-domain"/>
    <property type="match status" value="1"/>
</dbReference>
<dbReference type="PROSITE" id="PS50076">
    <property type="entry name" value="DNAJ_2"/>
    <property type="match status" value="1"/>
</dbReference>
<evidence type="ECO:0000256" key="11">
    <source>
        <dbReference type="ARBA" id="ARBA00023242"/>
    </source>
</evidence>
<dbReference type="PANTHER" id="PTHR21454">
    <property type="entry name" value="DPH3 HOMOLOG-RELATED"/>
    <property type="match status" value="1"/>
</dbReference>
<name>A0AAV9HAG4_9PEZI</name>
<evidence type="ECO:0000259" key="13">
    <source>
        <dbReference type="PROSITE" id="PS50076"/>
    </source>
</evidence>
<dbReference type="InterPro" id="IPR001623">
    <property type="entry name" value="DnaJ_domain"/>
</dbReference>
<dbReference type="InterPro" id="IPR044248">
    <property type="entry name" value="DPH3/4-like"/>
</dbReference>
<keyword evidence="8" id="KW-0479">Metal-binding</keyword>
<dbReference type="GO" id="GO:0005634">
    <property type="term" value="C:nucleus"/>
    <property type="evidence" value="ECO:0007669"/>
    <property type="project" value="UniProtKB-SubCell"/>
</dbReference>
<dbReference type="GO" id="GO:0017183">
    <property type="term" value="P:protein histidyl modification to diphthamide"/>
    <property type="evidence" value="ECO:0007669"/>
    <property type="project" value="InterPro"/>
</dbReference>
<evidence type="ECO:0000259" key="14">
    <source>
        <dbReference type="PROSITE" id="PS51074"/>
    </source>
</evidence>
<dbReference type="Gene3D" id="3.10.660.10">
    <property type="entry name" value="DPH Zinc finger"/>
    <property type="match status" value="1"/>
</dbReference>
<evidence type="ECO:0000256" key="9">
    <source>
        <dbReference type="ARBA" id="ARBA00022833"/>
    </source>
</evidence>
<keyword evidence="10" id="KW-0408">Iron</keyword>
<proteinExistence type="inferred from homology"/>
<feature type="compositionally biased region" description="Polar residues" evidence="12">
    <location>
        <begin position="164"/>
        <end position="178"/>
    </location>
</feature>
<dbReference type="EMBL" id="MU865196">
    <property type="protein sequence ID" value="KAK4456547.1"/>
    <property type="molecule type" value="Genomic_DNA"/>
</dbReference>
<dbReference type="CDD" id="cd06257">
    <property type="entry name" value="DnaJ"/>
    <property type="match status" value="1"/>
</dbReference>
<dbReference type="InterPro" id="IPR036869">
    <property type="entry name" value="J_dom_sf"/>
</dbReference>
<evidence type="ECO:0000256" key="12">
    <source>
        <dbReference type="SAM" id="MobiDB-lite"/>
    </source>
</evidence>
<evidence type="ECO:0000256" key="5">
    <source>
        <dbReference type="ARBA" id="ARBA00006169"/>
    </source>
</evidence>
<dbReference type="PANTHER" id="PTHR21454:SF46">
    <property type="entry name" value="DIPHTHAMIDE BIOSYNTHESIS PROTEIN 4"/>
    <property type="match status" value="1"/>
</dbReference>
<dbReference type="InterPro" id="IPR036671">
    <property type="entry name" value="DPH_MB_sf"/>
</dbReference>
<dbReference type="AlphaFoldDB" id="A0AAV9HAG4"/>
<comment type="caution">
    <text evidence="15">The sequence shown here is derived from an EMBL/GenBank/DDBJ whole genome shotgun (WGS) entry which is preliminary data.</text>
</comment>
<dbReference type="SMART" id="SM00271">
    <property type="entry name" value="DnaJ"/>
    <property type="match status" value="1"/>
</dbReference>
<evidence type="ECO:0000256" key="2">
    <source>
        <dbReference type="ARBA" id="ARBA00004123"/>
    </source>
</evidence>